<keyword evidence="3" id="KW-0227">DNA damage</keyword>
<evidence type="ECO:0000256" key="4">
    <source>
        <dbReference type="ARBA" id="ARBA00022842"/>
    </source>
</evidence>
<keyword evidence="2" id="KW-0479">Metal-binding</keyword>
<organism evidence="11 12">
    <name type="scientific">Amphritea atlantica</name>
    <dbReference type="NCBI Taxonomy" id="355243"/>
    <lineage>
        <taxon>Bacteria</taxon>
        <taxon>Pseudomonadati</taxon>
        <taxon>Pseudomonadota</taxon>
        <taxon>Gammaproteobacteria</taxon>
        <taxon>Oceanospirillales</taxon>
        <taxon>Oceanospirillaceae</taxon>
        <taxon>Amphritea</taxon>
    </lineage>
</organism>
<dbReference type="SUPFAM" id="SSF51197">
    <property type="entry name" value="Clavaminate synthase-like"/>
    <property type="match status" value="1"/>
</dbReference>
<dbReference type="InterPro" id="IPR032852">
    <property type="entry name" value="ALKBH2"/>
</dbReference>
<keyword evidence="5 11" id="KW-0223">Dioxygenase</keyword>
<dbReference type="FunFam" id="2.60.120.590:FF:000004">
    <property type="entry name" value="DNA oxidative demethylase ALKBH2"/>
    <property type="match status" value="1"/>
</dbReference>
<evidence type="ECO:0000256" key="3">
    <source>
        <dbReference type="ARBA" id="ARBA00022763"/>
    </source>
</evidence>
<evidence type="ECO:0000256" key="6">
    <source>
        <dbReference type="ARBA" id="ARBA00023002"/>
    </source>
</evidence>
<dbReference type="PANTHER" id="PTHR31573:SF1">
    <property type="entry name" value="DNA OXIDATIVE DEMETHYLASE ALKBH2"/>
    <property type="match status" value="1"/>
</dbReference>
<dbReference type="GO" id="GO:0008198">
    <property type="term" value="F:ferrous iron binding"/>
    <property type="evidence" value="ECO:0007669"/>
    <property type="project" value="TreeGrafter"/>
</dbReference>
<dbReference type="GO" id="GO:0051747">
    <property type="term" value="F:cytosine C-5 DNA demethylase activity"/>
    <property type="evidence" value="ECO:0007669"/>
    <property type="project" value="TreeGrafter"/>
</dbReference>
<evidence type="ECO:0000256" key="1">
    <source>
        <dbReference type="ARBA" id="ARBA00001954"/>
    </source>
</evidence>
<dbReference type="Gene3D" id="2.60.120.590">
    <property type="entry name" value="Alpha-ketoglutarate-dependent dioxygenase AlkB-like"/>
    <property type="match status" value="1"/>
</dbReference>
<feature type="binding site" evidence="9">
    <location>
        <position position="116"/>
    </location>
    <ligand>
        <name>substrate</name>
    </ligand>
</feature>
<keyword evidence="7" id="KW-0408">Iron</keyword>
<feature type="binding site" evidence="9">
    <location>
        <position position="101"/>
    </location>
    <ligand>
        <name>2-oxoglutarate</name>
        <dbReference type="ChEBI" id="CHEBI:16810"/>
    </ligand>
</feature>
<dbReference type="PANTHER" id="PTHR31573">
    <property type="entry name" value="ALPHA-KETOGLUTARATE-DEPENDENT DIOXYGENASE ALKB HOMOLOG 2"/>
    <property type="match status" value="1"/>
</dbReference>
<feature type="binding site" evidence="9">
    <location>
        <begin position="64"/>
        <end position="66"/>
    </location>
    <ligand>
        <name>substrate</name>
    </ligand>
</feature>
<feature type="binding site" evidence="9">
    <location>
        <position position="190"/>
    </location>
    <ligand>
        <name>2-oxoglutarate</name>
        <dbReference type="ChEBI" id="CHEBI:16810"/>
    </ligand>
</feature>
<dbReference type="GO" id="GO:0006307">
    <property type="term" value="P:DNA alkylation repair"/>
    <property type="evidence" value="ECO:0007669"/>
    <property type="project" value="TreeGrafter"/>
</dbReference>
<dbReference type="OrthoDB" id="190276at2"/>
<sequence length="200" mass="22984">MTEIPIPQGELTLDPGFIAENEARTLFDSLEQQLNWQQARIRMFGRMVNIPRLQCFQGDPGILYRYSGLSLQTEPWHPLIHALKQRVEAAAKHSFNSVLINYYRGGQDSMGWHSDDEPELGSNPVIASLSLGQSRRFLLRHRFDKSISQQELLLNSGSLLIMAGQLQHFWHHSVPKTSKQLEGRINLTFRHTFTTDTQME</sequence>
<evidence type="ECO:0000256" key="2">
    <source>
        <dbReference type="ARBA" id="ARBA00022723"/>
    </source>
</evidence>
<name>A0A1H9HCX2_9GAMM</name>
<dbReference type="EMBL" id="FOGB01000005">
    <property type="protein sequence ID" value="SEQ60189.1"/>
    <property type="molecule type" value="Genomic_DNA"/>
</dbReference>
<feature type="binding site" evidence="9">
    <location>
        <position position="172"/>
    </location>
    <ligand>
        <name>2-oxoglutarate</name>
        <dbReference type="ChEBI" id="CHEBI:16810"/>
    </ligand>
</feature>
<protein>
    <submittedName>
        <fullName evidence="11">Alkylated DNA repair dioxygenase AlkB</fullName>
    </submittedName>
</protein>
<feature type="binding site" evidence="9">
    <location>
        <position position="188"/>
    </location>
    <ligand>
        <name>2-oxoglutarate</name>
        <dbReference type="ChEBI" id="CHEBI:16810"/>
    </ligand>
</feature>
<dbReference type="GO" id="GO:0035516">
    <property type="term" value="F:broad specificity oxidative DNA demethylase activity"/>
    <property type="evidence" value="ECO:0007669"/>
    <property type="project" value="TreeGrafter"/>
</dbReference>
<dbReference type="Proteomes" id="UP000198749">
    <property type="component" value="Unassembled WGS sequence"/>
</dbReference>
<dbReference type="InterPro" id="IPR037151">
    <property type="entry name" value="AlkB-like_sf"/>
</dbReference>
<dbReference type="RefSeq" id="WP_091357536.1">
    <property type="nucleotide sequence ID" value="NZ_AP025284.1"/>
</dbReference>
<evidence type="ECO:0000256" key="5">
    <source>
        <dbReference type="ARBA" id="ARBA00022964"/>
    </source>
</evidence>
<evidence type="ECO:0000313" key="11">
    <source>
        <dbReference type="EMBL" id="SEQ60189.1"/>
    </source>
</evidence>
<dbReference type="InterPro" id="IPR027450">
    <property type="entry name" value="AlkB-like"/>
</dbReference>
<feature type="binding site" evidence="9">
    <location>
        <position position="184"/>
    </location>
    <ligand>
        <name>2-oxoglutarate</name>
        <dbReference type="ChEBI" id="CHEBI:16810"/>
    </ligand>
</feature>
<keyword evidence="8" id="KW-0234">DNA repair</keyword>
<feature type="domain" description="Fe2OG dioxygenase" evidence="10">
    <location>
        <begin position="94"/>
        <end position="193"/>
    </location>
</feature>
<evidence type="ECO:0000256" key="9">
    <source>
        <dbReference type="PIRSR" id="PIRSR632852-1"/>
    </source>
</evidence>
<gene>
    <name evidence="11" type="ORF">SAMN03080615_02080</name>
</gene>
<reference evidence="12" key="1">
    <citation type="submission" date="2016-10" db="EMBL/GenBank/DDBJ databases">
        <authorList>
            <person name="Varghese N."/>
            <person name="Submissions S."/>
        </authorList>
    </citation>
    <scope>NUCLEOTIDE SEQUENCE [LARGE SCALE GENOMIC DNA]</scope>
    <source>
        <strain evidence="12">DSM 18887</strain>
    </source>
</reference>
<comment type="cofactor">
    <cofactor evidence="1">
        <name>Fe(2+)</name>
        <dbReference type="ChEBI" id="CHEBI:29033"/>
    </cofactor>
</comment>
<dbReference type="InterPro" id="IPR005123">
    <property type="entry name" value="Oxoglu/Fe-dep_dioxygenase_dom"/>
</dbReference>
<keyword evidence="4" id="KW-0460">Magnesium</keyword>
<feature type="binding site" evidence="9">
    <location>
        <position position="103"/>
    </location>
    <ligand>
        <name>2-oxoglutarate</name>
        <dbReference type="ChEBI" id="CHEBI:16810"/>
    </ligand>
</feature>
<keyword evidence="12" id="KW-1185">Reference proteome</keyword>
<feature type="binding site" evidence="9">
    <location>
        <position position="113"/>
    </location>
    <ligand>
        <name>2-oxoglutarate</name>
        <dbReference type="ChEBI" id="CHEBI:16810"/>
    </ligand>
</feature>
<evidence type="ECO:0000259" key="10">
    <source>
        <dbReference type="PROSITE" id="PS51471"/>
    </source>
</evidence>
<evidence type="ECO:0000256" key="8">
    <source>
        <dbReference type="ARBA" id="ARBA00023204"/>
    </source>
</evidence>
<keyword evidence="6" id="KW-0560">Oxidoreductase</keyword>
<dbReference type="STRING" id="355243.SAMN03080615_02080"/>
<dbReference type="AlphaFoldDB" id="A0A1H9HCX2"/>
<proteinExistence type="predicted"/>
<accession>A0A1H9HCX2</accession>
<feature type="binding site" evidence="9">
    <location>
        <begin position="44"/>
        <end position="46"/>
    </location>
    <ligand>
        <name>substrate</name>
    </ligand>
</feature>
<evidence type="ECO:0000256" key="7">
    <source>
        <dbReference type="ARBA" id="ARBA00023004"/>
    </source>
</evidence>
<dbReference type="PROSITE" id="PS51471">
    <property type="entry name" value="FE2OG_OXY"/>
    <property type="match status" value="1"/>
</dbReference>
<evidence type="ECO:0000313" key="12">
    <source>
        <dbReference type="Proteomes" id="UP000198749"/>
    </source>
</evidence>
<dbReference type="Pfam" id="PF13532">
    <property type="entry name" value="2OG-FeII_Oxy_2"/>
    <property type="match status" value="1"/>
</dbReference>